<dbReference type="Proteomes" id="UP000002875">
    <property type="component" value="Chromosome"/>
</dbReference>
<dbReference type="SMART" id="SM00422">
    <property type="entry name" value="HTH_MERR"/>
    <property type="match status" value="1"/>
</dbReference>
<dbReference type="PANTHER" id="PTHR30204:SF90">
    <property type="entry name" value="HTH-TYPE TRANSCRIPTIONAL ACTIVATOR MTA"/>
    <property type="match status" value="1"/>
</dbReference>
<dbReference type="SUPFAM" id="SSF46955">
    <property type="entry name" value="Putative DNA-binding domain"/>
    <property type="match status" value="1"/>
</dbReference>
<gene>
    <name evidence="7" type="ordered locus">Emtol_0591</name>
</gene>
<organism evidence="7 8">
    <name type="scientific">Emticicia oligotrophica (strain DSM 17448 / CIP 109782 / MTCC 6937 / GPTSA100-15)</name>
    <dbReference type="NCBI Taxonomy" id="929562"/>
    <lineage>
        <taxon>Bacteria</taxon>
        <taxon>Pseudomonadati</taxon>
        <taxon>Bacteroidota</taxon>
        <taxon>Cytophagia</taxon>
        <taxon>Cytophagales</taxon>
        <taxon>Leadbetterellaceae</taxon>
        <taxon>Emticicia</taxon>
    </lineage>
</organism>
<evidence type="ECO:0000313" key="8">
    <source>
        <dbReference type="Proteomes" id="UP000002875"/>
    </source>
</evidence>
<accession>A0ABM5MX84</accession>
<dbReference type="PRINTS" id="PR00040">
    <property type="entry name" value="HTHMERR"/>
</dbReference>
<name>A0ABM5MX84_EMTOG</name>
<sequence>MKQFSVKQLAKIAGVSIRTLHVYDELGLLKPATRTEAKYRLYGEKELLRLQQILFYRELDFQLNEILEILDKKNFDLLESLENQKQSLKTKQNRISKLIQTIDKTIENLKKDTVMSNPNELYEGLSEEKANLYRNEAIDKYGQETVEKSEKALLKLSKNEIKILKQEQQEIAEKLFAMKDKDYRSEIVQTQIALHYKNIRQFWGTDGSSEPQAEAYAGLGQLYVDDPRFTQIDGELQTTYALFLCKAMKYFAETRLK</sequence>
<keyword evidence="4" id="KW-0804">Transcription</keyword>
<reference evidence="7 8" key="1">
    <citation type="submission" date="2011-07" db="EMBL/GenBank/DDBJ databases">
        <title>The complete genome of chromosome of Emticicia oligotrophica DSM 17448.</title>
        <authorList>
            <consortium name="US DOE Joint Genome Institute (JGI-PGF)"/>
            <person name="Lucas S."/>
            <person name="Han J."/>
            <person name="Lapidus A."/>
            <person name="Bruce D."/>
            <person name="Goodwin L."/>
            <person name="Pitluck S."/>
            <person name="Peters L."/>
            <person name="Kyrpides N."/>
            <person name="Mavromatis K."/>
            <person name="Ivanova N."/>
            <person name="Ovchinnikova G."/>
            <person name="Teshima H."/>
            <person name="Detter J.C."/>
            <person name="Tapia R."/>
            <person name="Han C."/>
            <person name="Land M."/>
            <person name="Hauser L."/>
            <person name="Markowitz V."/>
            <person name="Cheng J.-F."/>
            <person name="Hugenholtz P."/>
            <person name="Woyke T."/>
            <person name="Wu D."/>
            <person name="Tindall B."/>
            <person name="Pomrenke H."/>
            <person name="Brambilla E."/>
            <person name="Klenk H.-P."/>
            <person name="Eisen J.A."/>
        </authorList>
    </citation>
    <scope>NUCLEOTIDE SEQUENCE [LARGE SCALE GENOMIC DNA]</scope>
    <source>
        <strain evidence="7 8">DSM 17448</strain>
    </source>
</reference>
<dbReference type="InterPro" id="IPR047057">
    <property type="entry name" value="MerR_fam"/>
</dbReference>
<evidence type="ECO:0000256" key="3">
    <source>
        <dbReference type="ARBA" id="ARBA00023159"/>
    </source>
</evidence>
<keyword evidence="3" id="KW-0010">Activator</keyword>
<dbReference type="Gene3D" id="1.10.1660.10">
    <property type="match status" value="1"/>
</dbReference>
<feature type="coiled-coil region" evidence="5">
    <location>
        <begin position="78"/>
        <end position="108"/>
    </location>
</feature>
<dbReference type="RefSeq" id="WP_015027448.1">
    <property type="nucleotide sequence ID" value="NC_018748.1"/>
</dbReference>
<protein>
    <submittedName>
        <fullName evidence="7">Antibiotic resistance transcriptional regulator, MerR family</fullName>
    </submittedName>
</protein>
<dbReference type="InterPro" id="IPR009061">
    <property type="entry name" value="DNA-bd_dom_put_sf"/>
</dbReference>
<proteinExistence type="predicted"/>
<keyword evidence="1" id="KW-0805">Transcription regulation</keyword>
<evidence type="ECO:0000256" key="1">
    <source>
        <dbReference type="ARBA" id="ARBA00023015"/>
    </source>
</evidence>
<dbReference type="InterPro" id="IPR000551">
    <property type="entry name" value="MerR-type_HTH_dom"/>
</dbReference>
<evidence type="ECO:0000313" key="7">
    <source>
        <dbReference type="EMBL" id="AFK01745.1"/>
    </source>
</evidence>
<evidence type="ECO:0000259" key="6">
    <source>
        <dbReference type="PROSITE" id="PS50937"/>
    </source>
</evidence>
<dbReference type="Pfam" id="PF07739">
    <property type="entry name" value="TipAS"/>
    <property type="match status" value="1"/>
</dbReference>
<evidence type="ECO:0000256" key="5">
    <source>
        <dbReference type="SAM" id="Coils"/>
    </source>
</evidence>
<dbReference type="Pfam" id="PF13411">
    <property type="entry name" value="MerR_1"/>
    <property type="match status" value="1"/>
</dbReference>
<dbReference type="PANTHER" id="PTHR30204">
    <property type="entry name" value="REDOX-CYCLING DRUG-SENSING TRANSCRIPTIONAL ACTIVATOR SOXR"/>
    <property type="match status" value="1"/>
</dbReference>
<evidence type="ECO:0000256" key="2">
    <source>
        <dbReference type="ARBA" id="ARBA00023125"/>
    </source>
</evidence>
<dbReference type="PROSITE" id="PS50937">
    <property type="entry name" value="HTH_MERR_2"/>
    <property type="match status" value="1"/>
</dbReference>
<dbReference type="SUPFAM" id="SSF89082">
    <property type="entry name" value="Antibiotic binding domain of TipA-like multidrug resistance regulators"/>
    <property type="match status" value="1"/>
</dbReference>
<evidence type="ECO:0000256" key="4">
    <source>
        <dbReference type="ARBA" id="ARBA00023163"/>
    </source>
</evidence>
<dbReference type="CDD" id="cd01106">
    <property type="entry name" value="HTH_TipAL-Mta"/>
    <property type="match status" value="1"/>
</dbReference>
<keyword evidence="5" id="KW-0175">Coiled coil</keyword>
<dbReference type="EMBL" id="CP002961">
    <property type="protein sequence ID" value="AFK01745.1"/>
    <property type="molecule type" value="Genomic_DNA"/>
</dbReference>
<feature type="domain" description="HTH merR-type" evidence="6">
    <location>
        <begin position="1"/>
        <end position="72"/>
    </location>
</feature>
<dbReference type="InterPro" id="IPR012925">
    <property type="entry name" value="TipAS_dom"/>
</dbReference>
<keyword evidence="8" id="KW-1185">Reference proteome</keyword>
<keyword evidence="2" id="KW-0238">DNA-binding</keyword>
<dbReference type="InterPro" id="IPR036244">
    <property type="entry name" value="TipA-like_antibiotic-bd"/>
</dbReference>
<dbReference type="Gene3D" id="1.10.490.50">
    <property type="entry name" value="Antibiotic binding domain of TipA-like multidrug resistance regulators"/>
    <property type="match status" value="1"/>
</dbReference>